<sequence length="189" mass="22040">MACEKYIKEHQTNFDLMVEAAESMAQDWIAQDFDPWRTSSLYDVRMAKEWDSFLNSKFYDLYNKIILPIKISSLKEPGRAFKLFTAAIEDDLKTDVISFNRDLFILFFNDHLKRTSVIKELAFEYKPTRIHSESASVSNNQPKLNQESKLYKALVAPFTFWSRWGFNNAKSLLAVEEQEPSNTNSKLSN</sequence>
<evidence type="ECO:0000313" key="2">
    <source>
        <dbReference type="Proteomes" id="UP000054703"/>
    </source>
</evidence>
<dbReference type="PATRIC" id="fig|45074.5.peg.1093"/>
<keyword evidence="2" id="KW-1185">Reference proteome</keyword>
<dbReference type="EMBL" id="LNYU01000024">
    <property type="protein sequence ID" value="KTD63597.1"/>
    <property type="molecule type" value="Genomic_DNA"/>
</dbReference>
<dbReference type="OrthoDB" id="6191410at2"/>
<dbReference type="AlphaFoldDB" id="A0A0W0Z3A1"/>
<name>A0A0W0Z3A1_9GAMM</name>
<proteinExistence type="predicted"/>
<accession>A0A0W0Z3A1</accession>
<dbReference type="RefSeq" id="WP_058513453.1">
    <property type="nucleotide sequence ID" value="NZ_CAAAIH010000026.1"/>
</dbReference>
<gene>
    <name evidence="1" type="ORF">Lsan_1030</name>
</gene>
<comment type="caution">
    <text evidence="1">The sequence shown here is derived from an EMBL/GenBank/DDBJ whole genome shotgun (WGS) entry which is preliminary data.</text>
</comment>
<dbReference type="Proteomes" id="UP000054703">
    <property type="component" value="Unassembled WGS sequence"/>
</dbReference>
<organism evidence="1 2">
    <name type="scientific">Legionella santicrucis</name>
    <dbReference type="NCBI Taxonomy" id="45074"/>
    <lineage>
        <taxon>Bacteria</taxon>
        <taxon>Pseudomonadati</taxon>
        <taxon>Pseudomonadota</taxon>
        <taxon>Gammaproteobacteria</taxon>
        <taxon>Legionellales</taxon>
        <taxon>Legionellaceae</taxon>
        <taxon>Legionella</taxon>
    </lineage>
</organism>
<evidence type="ECO:0000313" key="1">
    <source>
        <dbReference type="EMBL" id="KTD63597.1"/>
    </source>
</evidence>
<protein>
    <submittedName>
        <fullName evidence="1">Uncharacterized protein</fullName>
    </submittedName>
</protein>
<reference evidence="1 2" key="1">
    <citation type="submission" date="2015-11" db="EMBL/GenBank/DDBJ databases">
        <title>Genomic analysis of 38 Legionella species identifies large and diverse effector repertoires.</title>
        <authorList>
            <person name="Burstein D."/>
            <person name="Amaro F."/>
            <person name="Zusman T."/>
            <person name="Lifshitz Z."/>
            <person name="Cohen O."/>
            <person name="Gilbert J.A."/>
            <person name="Pupko T."/>
            <person name="Shuman H.A."/>
            <person name="Segal G."/>
        </authorList>
    </citation>
    <scope>NUCLEOTIDE SEQUENCE [LARGE SCALE GENOMIC DNA]</scope>
    <source>
        <strain evidence="1 2">SC-63-C7</strain>
    </source>
</reference>